<name>A0A645F7C0_9ZZZZ</name>
<reference evidence="1" key="1">
    <citation type="submission" date="2019-08" db="EMBL/GenBank/DDBJ databases">
        <authorList>
            <person name="Kucharzyk K."/>
            <person name="Murdoch R.W."/>
            <person name="Higgins S."/>
            <person name="Loffler F."/>
        </authorList>
    </citation>
    <scope>NUCLEOTIDE SEQUENCE</scope>
</reference>
<dbReference type="PROSITE" id="PS51257">
    <property type="entry name" value="PROKAR_LIPOPROTEIN"/>
    <property type="match status" value="1"/>
</dbReference>
<evidence type="ECO:0000313" key="1">
    <source>
        <dbReference type="EMBL" id="MPN09239.1"/>
    </source>
</evidence>
<dbReference type="InterPro" id="IPR014198">
    <property type="entry name" value="Spore_III_AB"/>
</dbReference>
<gene>
    <name evidence="1" type="ORF">SDC9_156528</name>
</gene>
<protein>
    <recommendedName>
        <fullName evidence="2">Stage III sporulation protein AB</fullName>
    </recommendedName>
</protein>
<accession>A0A645F7C0</accession>
<organism evidence="1">
    <name type="scientific">bioreactor metagenome</name>
    <dbReference type="NCBI Taxonomy" id="1076179"/>
    <lineage>
        <taxon>unclassified sequences</taxon>
        <taxon>metagenomes</taxon>
        <taxon>ecological metagenomes</taxon>
    </lineage>
</organism>
<sequence length="169" mass="18248">MIWLRITGLTLLALSCSIGGICHGARYQQRISAIERARTFILTLRHTLRFTLAPPTQLLTILQSDPVLSDCDYLNAAAERIGQTDFSSAWAQAVQNSAEPLDAPERGLLVSVGEILGTSDLDTQLGQLGLLSDQLDAILSEARVSCEKNRRLSATLGSLLGLSLAVILF</sequence>
<proteinExistence type="predicted"/>
<comment type="caution">
    <text evidence="1">The sequence shown here is derived from an EMBL/GenBank/DDBJ whole genome shotgun (WGS) entry which is preliminary data.</text>
</comment>
<dbReference type="EMBL" id="VSSQ01055339">
    <property type="protein sequence ID" value="MPN09239.1"/>
    <property type="molecule type" value="Genomic_DNA"/>
</dbReference>
<dbReference type="AlphaFoldDB" id="A0A645F7C0"/>
<dbReference type="Pfam" id="PF09548">
    <property type="entry name" value="Spore_III_AB"/>
    <property type="match status" value="1"/>
</dbReference>
<evidence type="ECO:0008006" key="2">
    <source>
        <dbReference type="Google" id="ProtNLM"/>
    </source>
</evidence>